<feature type="region of interest" description="Disordered" evidence="2">
    <location>
        <begin position="31"/>
        <end position="66"/>
    </location>
</feature>
<dbReference type="AlphaFoldDB" id="A0A239J3I4"/>
<dbReference type="EMBL" id="FZOW01000008">
    <property type="protein sequence ID" value="SNT00369.1"/>
    <property type="molecule type" value="Genomic_DNA"/>
</dbReference>
<sequence length="324" mass="34133">MKPPPGASWMNPETGRYEANGCYWDGETWKRIDQPVTPDDGSVQKAGRPLPGTNVTPPPGSHKLNPETGRYEANGCYWDGDSWRSISGGAMPPGRMSSPVMNQRLKVGIAGVCILAVGIGIGALSTGGDAEPDRATTTTTRATVAATTSALSPAEIEARDAAVSAAASARAEAAEVSKARASEAAAEQNRRAVEAQQAAAAAQAAKFDRSTYARISERDYGILVRDPNAAKGRKLVVYGYVTQFDSITGPSTFRVETAANPGSNWYDFDHNTIVNFDPTVGANVIAEDIVTMYVEVVGTTTYDTTLGSSQTVPTLRANVIDVVG</sequence>
<protein>
    <recommendedName>
        <fullName evidence="5">DUF2510 domain-containing protein</fullName>
    </recommendedName>
</protein>
<evidence type="ECO:0000313" key="3">
    <source>
        <dbReference type="EMBL" id="SNT00369.1"/>
    </source>
</evidence>
<evidence type="ECO:0000256" key="1">
    <source>
        <dbReference type="SAM" id="Coils"/>
    </source>
</evidence>
<dbReference type="Proteomes" id="UP000198327">
    <property type="component" value="Unassembled WGS sequence"/>
</dbReference>
<gene>
    <name evidence="3" type="ORF">SAMN05421642_10833</name>
</gene>
<evidence type="ECO:0008006" key="5">
    <source>
        <dbReference type="Google" id="ProtNLM"/>
    </source>
</evidence>
<proteinExistence type="predicted"/>
<feature type="coiled-coil region" evidence="1">
    <location>
        <begin position="171"/>
        <end position="205"/>
    </location>
</feature>
<accession>A0A239J3I4</accession>
<name>A0A239J3I4_9NOCA</name>
<evidence type="ECO:0000313" key="4">
    <source>
        <dbReference type="Proteomes" id="UP000198327"/>
    </source>
</evidence>
<reference evidence="4" key="1">
    <citation type="submission" date="2017-06" db="EMBL/GenBank/DDBJ databases">
        <authorList>
            <person name="Varghese N."/>
            <person name="Submissions S."/>
        </authorList>
    </citation>
    <scope>NUCLEOTIDE SEQUENCE [LARGE SCALE GENOMIC DNA]</scope>
    <source>
        <strain evidence="4">JCM 23211</strain>
    </source>
</reference>
<organism evidence="3 4">
    <name type="scientific">Rhodococcoides kyotonense</name>
    <dbReference type="NCBI Taxonomy" id="398843"/>
    <lineage>
        <taxon>Bacteria</taxon>
        <taxon>Bacillati</taxon>
        <taxon>Actinomycetota</taxon>
        <taxon>Actinomycetes</taxon>
        <taxon>Mycobacteriales</taxon>
        <taxon>Nocardiaceae</taxon>
        <taxon>Rhodococcoides</taxon>
    </lineage>
</organism>
<keyword evidence="4" id="KW-1185">Reference proteome</keyword>
<keyword evidence="1" id="KW-0175">Coiled coil</keyword>
<evidence type="ECO:0000256" key="2">
    <source>
        <dbReference type="SAM" id="MobiDB-lite"/>
    </source>
</evidence>